<evidence type="ECO:0000313" key="2">
    <source>
        <dbReference type="EMBL" id="CAB3386648.1"/>
    </source>
</evidence>
<dbReference type="SUPFAM" id="SSF56436">
    <property type="entry name" value="C-type lectin-like"/>
    <property type="match status" value="1"/>
</dbReference>
<keyword evidence="3" id="KW-1185">Reference proteome</keyword>
<accession>A0A8S1E178</accession>
<feature type="signal peptide" evidence="1">
    <location>
        <begin position="1"/>
        <end position="24"/>
    </location>
</feature>
<comment type="caution">
    <text evidence="2">The sequence shown here is derived from an EMBL/GenBank/DDBJ whole genome shotgun (WGS) entry which is preliminary data.</text>
</comment>
<dbReference type="InterPro" id="IPR016187">
    <property type="entry name" value="CTDL_fold"/>
</dbReference>
<dbReference type="EMBL" id="CADEPI010000498">
    <property type="protein sequence ID" value="CAB3386648.1"/>
    <property type="molecule type" value="Genomic_DNA"/>
</dbReference>
<organism evidence="2 3">
    <name type="scientific">Cloeon dipterum</name>
    <dbReference type="NCBI Taxonomy" id="197152"/>
    <lineage>
        <taxon>Eukaryota</taxon>
        <taxon>Metazoa</taxon>
        <taxon>Ecdysozoa</taxon>
        <taxon>Arthropoda</taxon>
        <taxon>Hexapoda</taxon>
        <taxon>Insecta</taxon>
        <taxon>Pterygota</taxon>
        <taxon>Palaeoptera</taxon>
        <taxon>Ephemeroptera</taxon>
        <taxon>Pisciforma</taxon>
        <taxon>Baetidae</taxon>
        <taxon>Cloeon</taxon>
    </lineage>
</organism>
<feature type="chain" id="PRO_5035787146" description="C-type lectin domain-containing protein" evidence="1">
    <location>
        <begin position="25"/>
        <end position="265"/>
    </location>
</feature>
<keyword evidence="1" id="KW-0732">Signal</keyword>
<reference evidence="2 3" key="1">
    <citation type="submission" date="2020-04" db="EMBL/GenBank/DDBJ databases">
        <authorList>
            <person name="Alioto T."/>
            <person name="Alioto T."/>
            <person name="Gomez Garrido J."/>
        </authorList>
    </citation>
    <scope>NUCLEOTIDE SEQUENCE [LARGE SCALE GENOMIC DNA]</scope>
</reference>
<name>A0A8S1E178_9INSE</name>
<dbReference type="Proteomes" id="UP000494165">
    <property type="component" value="Unassembled WGS sequence"/>
</dbReference>
<sequence length="265" mass="29889">MPAAFRLILVYFASLNAFASAGFAEKNSVLGLVDKLRGLIENVDLPKNSKWMSTTSTLSTATTLQNAEPTTKAINSQDQVNFAKPMTVIDLENKKYCEAAVCPEASCKLSEIIQYGKIRKTFPVQKFYTFGKKIRMYFRTSKYTFDELFGKCCAYNSTPISFSSPEILSYFKEMYRAEIKTKVRLDKVFWTSGMFAKECDSYVWCPEKEVIGEAKWKQGFPNRTFGDCLAIRTAANTLEEIGLFNVNCSSPTSSMCYVAHPEKGQ</sequence>
<proteinExistence type="predicted"/>
<gene>
    <name evidence="2" type="ORF">CLODIP_2_CD03189</name>
</gene>
<dbReference type="InterPro" id="IPR016186">
    <property type="entry name" value="C-type_lectin-like/link_sf"/>
</dbReference>
<evidence type="ECO:0000313" key="3">
    <source>
        <dbReference type="Proteomes" id="UP000494165"/>
    </source>
</evidence>
<evidence type="ECO:0000256" key="1">
    <source>
        <dbReference type="SAM" id="SignalP"/>
    </source>
</evidence>
<dbReference type="AlphaFoldDB" id="A0A8S1E178"/>
<dbReference type="Gene3D" id="3.10.100.10">
    <property type="entry name" value="Mannose-Binding Protein A, subunit A"/>
    <property type="match status" value="1"/>
</dbReference>
<protein>
    <recommendedName>
        <fullName evidence="4">C-type lectin domain-containing protein</fullName>
    </recommendedName>
</protein>
<evidence type="ECO:0008006" key="4">
    <source>
        <dbReference type="Google" id="ProtNLM"/>
    </source>
</evidence>